<dbReference type="CDD" id="cd05466">
    <property type="entry name" value="PBP2_LTTR_substrate"/>
    <property type="match status" value="1"/>
</dbReference>
<evidence type="ECO:0000313" key="7">
    <source>
        <dbReference type="Proteomes" id="UP001597294"/>
    </source>
</evidence>
<accession>A0ABW5BLI1</accession>
<evidence type="ECO:0000256" key="4">
    <source>
        <dbReference type="ARBA" id="ARBA00023163"/>
    </source>
</evidence>
<dbReference type="PANTHER" id="PTHR30419">
    <property type="entry name" value="HTH-TYPE TRANSCRIPTIONAL REGULATOR YBHD"/>
    <property type="match status" value="1"/>
</dbReference>
<keyword evidence="2" id="KW-0805">Transcription regulation</keyword>
<proteinExistence type="inferred from homology"/>
<organism evidence="6 7">
    <name type="scientific">Kiloniella antarctica</name>
    <dbReference type="NCBI Taxonomy" id="1550907"/>
    <lineage>
        <taxon>Bacteria</taxon>
        <taxon>Pseudomonadati</taxon>
        <taxon>Pseudomonadota</taxon>
        <taxon>Alphaproteobacteria</taxon>
        <taxon>Rhodospirillales</taxon>
        <taxon>Kiloniellaceae</taxon>
        <taxon>Kiloniella</taxon>
    </lineage>
</organism>
<sequence length="290" mass="31028">MTFDPSLTALYALKSLMGTGSVSQTATELGLTQSAVSRSIAGLEKMVGLTLVRRGLRPLDLTEEGRVVVAHAQDIIQSLSSLDDRLSALRRNKAGSVQIGSFGASASTRLLPPLLMNFAKPYPAISVNIQEATDAETLQNLQRNLVDMAVLADPGAEYDVVPLAIDRLVALVPESSPLEKQIELQPEDFLGAAFIMTLGGSEPAITSWFGDTMESLAITQRVQQTHSILALVRAKLGNAIVAALSLPEETQGIARIPLAQAPTTDIVLARKSLEPKSKAAGLFWKFVEKK</sequence>
<dbReference type="SUPFAM" id="SSF53850">
    <property type="entry name" value="Periplasmic binding protein-like II"/>
    <property type="match status" value="1"/>
</dbReference>
<evidence type="ECO:0000256" key="3">
    <source>
        <dbReference type="ARBA" id="ARBA00023125"/>
    </source>
</evidence>
<dbReference type="InterPro" id="IPR050950">
    <property type="entry name" value="HTH-type_LysR_regulators"/>
</dbReference>
<dbReference type="InterPro" id="IPR005119">
    <property type="entry name" value="LysR_subst-bd"/>
</dbReference>
<dbReference type="Gene3D" id="1.10.10.10">
    <property type="entry name" value="Winged helix-like DNA-binding domain superfamily/Winged helix DNA-binding domain"/>
    <property type="match status" value="1"/>
</dbReference>
<dbReference type="Pfam" id="PF00126">
    <property type="entry name" value="HTH_1"/>
    <property type="match status" value="1"/>
</dbReference>
<keyword evidence="3" id="KW-0238">DNA-binding</keyword>
<protein>
    <submittedName>
        <fullName evidence="6">LysR family transcriptional regulator</fullName>
    </submittedName>
</protein>
<feature type="domain" description="HTH lysR-type" evidence="5">
    <location>
        <begin position="5"/>
        <end position="62"/>
    </location>
</feature>
<evidence type="ECO:0000313" key="6">
    <source>
        <dbReference type="EMBL" id="MFD2205724.1"/>
    </source>
</evidence>
<comment type="similarity">
    <text evidence="1">Belongs to the LysR transcriptional regulatory family.</text>
</comment>
<dbReference type="SUPFAM" id="SSF46785">
    <property type="entry name" value="Winged helix' DNA-binding domain"/>
    <property type="match status" value="1"/>
</dbReference>
<comment type="caution">
    <text evidence="6">The sequence shown here is derived from an EMBL/GenBank/DDBJ whole genome shotgun (WGS) entry which is preliminary data.</text>
</comment>
<dbReference type="EMBL" id="JBHUII010000004">
    <property type="protein sequence ID" value="MFD2205724.1"/>
    <property type="molecule type" value="Genomic_DNA"/>
</dbReference>
<dbReference type="PROSITE" id="PS50931">
    <property type="entry name" value="HTH_LYSR"/>
    <property type="match status" value="1"/>
</dbReference>
<name>A0ABW5BLI1_9PROT</name>
<evidence type="ECO:0000259" key="5">
    <source>
        <dbReference type="PROSITE" id="PS50931"/>
    </source>
</evidence>
<reference evidence="7" key="1">
    <citation type="journal article" date="2019" name="Int. J. Syst. Evol. Microbiol.">
        <title>The Global Catalogue of Microorganisms (GCM) 10K type strain sequencing project: providing services to taxonomists for standard genome sequencing and annotation.</title>
        <authorList>
            <consortium name="The Broad Institute Genomics Platform"/>
            <consortium name="The Broad Institute Genome Sequencing Center for Infectious Disease"/>
            <person name="Wu L."/>
            <person name="Ma J."/>
        </authorList>
    </citation>
    <scope>NUCLEOTIDE SEQUENCE [LARGE SCALE GENOMIC DNA]</scope>
    <source>
        <strain evidence="7">CGMCC 4.7192</strain>
    </source>
</reference>
<dbReference type="Pfam" id="PF03466">
    <property type="entry name" value="LysR_substrate"/>
    <property type="match status" value="1"/>
</dbReference>
<dbReference type="Proteomes" id="UP001597294">
    <property type="component" value="Unassembled WGS sequence"/>
</dbReference>
<keyword evidence="7" id="KW-1185">Reference proteome</keyword>
<dbReference type="InterPro" id="IPR036390">
    <property type="entry name" value="WH_DNA-bd_sf"/>
</dbReference>
<gene>
    <name evidence="6" type="ORF">ACFSKO_08885</name>
</gene>
<dbReference type="Gene3D" id="3.40.190.10">
    <property type="entry name" value="Periplasmic binding protein-like II"/>
    <property type="match status" value="2"/>
</dbReference>
<keyword evidence="4" id="KW-0804">Transcription</keyword>
<dbReference type="InterPro" id="IPR036388">
    <property type="entry name" value="WH-like_DNA-bd_sf"/>
</dbReference>
<evidence type="ECO:0000256" key="1">
    <source>
        <dbReference type="ARBA" id="ARBA00009437"/>
    </source>
</evidence>
<evidence type="ECO:0000256" key="2">
    <source>
        <dbReference type="ARBA" id="ARBA00023015"/>
    </source>
</evidence>
<dbReference type="InterPro" id="IPR000847">
    <property type="entry name" value="LysR_HTH_N"/>
</dbReference>
<dbReference type="PANTHER" id="PTHR30419:SF24">
    <property type="entry name" value="HTH-TYPE TRANSCRIPTIONAL REGULATOR CZCR"/>
    <property type="match status" value="1"/>
</dbReference>
<dbReference type="RefSeq" id="WP_380250613.1">
    <property type="nucleotide sequence ID" value="NZ_JBHUII010000004.1"/>
</dbReference>